<dbReference type="InterPro" id="IPR043129">
    <property type="entry name" value="ATPase_NBD"/>
</dbReference>
<dbReference type="PANTHER" id="PTHR14187:SF5">
    <property type="entry name" value="HEAT SHOCK 70 KDA PROTEIN 12A"/>
    <property type="match status" value="1"/>
</dbReference>
<sequence length="599" mass="67266">MVTSRIAYGGFKRKLVLAFDVGTTYSGISYSILDPGEVPKIQGVTRYPAQEQVSGSSKIPTVMYYDTEGKVRAVGAEAMSEAVYEQAEDERWFKVEWFKLHLRPTHDHSANISNLSQLPPLPPGKTIIQVYSDFLRYLLECASRYIRETHPNGPDLWATLAPEAEFVLSHPNGWEGSQQSQLRTAAIEAGLVPDAAAGNERIQFVTEGEASLHYSIENGLPANSLRKGDGVAIVDAGGGTVDISAYAQTLESGSATGSIFEEIAPPQCHFNGSVFVSLHARFFLEGLLKESEFYDDMETIVRAFDKTTKLRFRSINDPQFIKFGSTRDNEPEFNIRYGQLKLSGADVARFFEPSVACVIEAVREQRRLAHKPFTHVVLVGGFASSDWLYERVAEALAPEGFNVIRPENHLNKAVADGAMSFYIDHCVRTRVSKFTYGQFSNTRFIESDPEHAKRIKDVYISLSGHRNIKNNFSIILPKNTQVSETKEFSKDFHISRTSIEKLTKATVHVWAYRGKIAVPQWKDVDRDNYSRLCTIEVDLSHLAQCADQFKKEGPQGTYYRLHYKLILLFGLSELKAVFSWKENGVEKRSPANIIYDPEG</sequence>
<dbReference type="VEuPathDB" id="FungiDB:CC1G_05974"/>
<dbReference type="RefSeq" id="XP_001829765.1">
    <property type="nucleotide sequence ID" value="XM_001829713.1"/>
</dbReference>
<dbReference type="OrthoDB" id="2963168at2759"/>
<dbReference type="AlphaFoldDB" id="A8N4J6"/>
<dbReference type="CDD" id="cd10170">
    <property type="entry name" value="ASKHA_NBD_HSP70"/>
    <property type="match status" value="1"/>
</dbReference>
<dbReference type="Proteomes" id="UP000001861">
    <property type="component" value="Unassembled WGS sequence"/>
</dbReference>
<protein>
    <recommendedName>
        <fullName evidence="3">Heat shock 70 kDa protein 12A</fullName>
    </recommendedName>
</protein>
<dbReference type="Gene3D" id="3.30.420.40">
    <property type="match status" value="1"/>
</dbReference>
<dbReference type="SUPFAM" id="SSF53067">
    <property type="entry name" value="Actin-like ATPase domain"/>
    <property type="match status" value="2"/>
</dbReference>
<dbReference type="KEGG" id="cci:CC1G_05974"/>
<dbReference type="GeneID" id="6006202"/>
<keyword evidence="2" id="KW-1185">Reference proteome</keyword>
<evidence type="ECO:0000313" key="1">
    <source>
        <dbReference type="EMBL" id="EAU91987.1"/>
    </source>
</evidence>
<evidence type="ECO:0000313" key="2">
    <source>
        <dbReference type="Proteomes" id="UP000001861"/>
    </source>
</evidence>
<organism evidence="1 2">
    <name type="scientific">Coprinopsis cinerea (strain Okayama-7 / 130 / ATCC MYA-4618 / FGSC 9003)</name>
    <name type="common">Inky cap fungus</name>
    <name type="synonym">Hormographiella aspergillata</name>
    <dbReference type="NCBI Taxonomy" id="240176"/>
    <lineage>
        <taxon>Eukaryota</taxon>
        <taxon>Fungi</taxon>
        <taxon>Dikarya</taxon>
        <taxon>Basidiomycota</taxon>
        <taxon>Agaricomycotina</taxon>
        <taxon>Agaricomycetes</taxon>
        <taxon>Agaricomycetidae</taxon>
        <taxon>Agaricales</taxon>
        <taxon>Agaricineae</taxon>
        <taxon>Psathyrellaceae</taxon>
        <taxon>Coprinopsis</taxon>
    </lineage>
</organism>
<dbReference type="EMBL" id="AACS02000003">
    <property type="protein sequence ID" value="EAU91987.1"/>
    <property type="molecule type" value="Genomic_DNA"/>
</dbReference>
<reference evidence="1 2" key="1">
    <citation type="journal article" date="2010" name="Proc. Natl. Acad. Sci. U.S.A.">
        <title>Insights into evolution of multicellular fungi from the assembled chromosomes of the mushroom Coprinopsis cinerea (Coprinus cinereus).</title>
        <authorList>
            <person name="Stajich J.E."/>
            <person name="Wilke S.K."/>
            <person name="Ahren D."/>
            <person name="Au C.H."/>
            <person name="Birren B.W."/>
            <person name="Borodovsky M."/>
            <person name="Burns C."/>
            <person name="Canback B."/>
            <person name="Casselton L.A."/>
            <person name="Cheng C.K."/>
            <person name="Deng J."/>
            <person name="Dietrich F.S."/>
            <person name="Fargo D.C."/>
            <person name="Farman M.L."/>
            <person name="Gathman A.C."/>
            <person name="Goldberg J."/>
            <person name="Guigo R."/>
            <person name="Hoegger P.J."/>
            <person name="Hooker J.B."/>
            <person name="Huggins A."/>
            <person name="James T.Y."/>
            <person name="Kamada T."/>
            <person name="Kilaru S."/>
            <person name="Kodira C."/>
            <person name="Kues U."/>
            <person name="Kupfer D."/>
            <person name="Kwan H.S."/>
            <person name="Lomsadze A."/>
            <person name="Li W."/>
            <person name="Lilly W.W."/>
            <person name="Ma L.J."/>
            <person name="Mackey A.J."/>
            <person name="Manning G."/>
            <person name="Martin F."/>
            <person name="Muraguchi H."/>
            <person name="Natvig D.O."/>
            <person name="Palmerini H."/>
            <person name="Ramesh M.A."/>
            <person name="Rehmeyer C.J."/>
            <person name="Roe B.A."/>
            <person name="Shenoy N."/>
            <person name="Stanke M."/>
            <person name="Ter-Hovhannisyan V."/>
            <person name="Tunlid A."/>
            <person name="Velagapudi R."/>
            <person name="Vision T.J."/>
            <person name="Zeng Q."/>
            <person name="Zolan M.E."/>
            <person name="Pukkila P.J."/>
        </authorList>
    </citation>
    <scope>NUCLEOTIDE SEQUENCE [LARGE SCALE GENOMIC DNA]</scope>
    <source>
        <strain evidence="2">Okayama-7 / 130 / ATCC MYA-4618 / FGSC 9003</strain>
    </source>
</reference>
<dbReference type="OMA" id="ANHEHRI"/>
<evidence type="ECO:0008006" key="3">
    <source>
        <dbReference type="Google" id="ProtNLM"/>
    </source>
</evidence>
<dbReference type="STRING" id="240176.A8N4J6"/>
<name>A8N4J6_COPC7</name>
<dbReference type="InParanoid" id="A8N4J6"/>
<proteinExistence type="predicted"/>
<dbReference type="eggNOG" id="KOG0101">
    <property type="taxonomic scope" value="Eukaryota"/>
</dbReference>
<gene>
    <name evidence="1" type="ORF">CC1G_05974</name>
</gene>
<comment type="caution">
    <text evidence="1">The sequence shown here is derived from an EMBL/GenBank/DDBJ whole genome shotgun (WGS) entry which is preliminary data.</text>
</comment>
<dbReference type="PANTHER" id="PTHR14187">
    <property type="entry name" value="ALPHA KINASE/ELONGATION FACTOR 2 KINASE"/>
    <property type="match status" value="1"/>
</dbReference>
<accession>A8N4J6</accession>